<dbReference type="Proteomes" id="UP001228044">
    <property type="component" value="Unassembled WGS sequence"/>
</dbReference>
<dbReference type="EMBL" id="JAUHHC010000002">
    <property type="protein sequence ID" value="MDN3919986.1"/>
    <property type="molecule type" value="Genomic_DNA"/>
</dbReference>
<feature type="chain" id="PRO_5046823620" evidence="1">
    <location>
        <begin position="27"/>
        <end position="257"/>
    </location>
</feature>
<evidence type="ECO:0000313" key="3">
    <source>
        <dbReference type="Proteomes" id="UP001228044"/>
    </source>
</evidence>
<evidence type="ECO:0000313" key="2">
    <source>
        <dbReference type="EMBL" id="MDN3919986.1"/>
    </source>
</evidence>
<comment type="caution">
    <text evidence="2">The sequence shown here is derived from an EMBL/GenBank/DDBJ whole genome shotgun (WGS) entry which is preliminary data.</text>
</comment>
<keyword evidence="1" id="KW-0732">Signal</keyword>
<gene>
    <name evidence="2" type="ORF">QWJ38_06800</name>
</gene>
<evidence type="ECO:0000256" key="1">
    <source>
        <dbReference type="SAM" id="SignalP"/>
    </source>
</evidence>
<feature type="signal peptide" evidence="1">
    <location>
        <begin position="1"/>
        <end position="26"/>
    </location>
</feature>
<dbReference type="InterPro" id="IPR013424">
    <property type="entry name" value="Ice-binding_C"/>
</dbReference>
<dbReference type="NCBIfam" id="TIGR02595">
    <property type="entry name" value="PEP_CTERM"/>
    <property type="match status" value="1"/>
</dbReference>
<sequence>MKKQTHLKKALAAAALSLLAAAGASAASVHTVPYASLSGAGQIGFEGLAEGLLEGVVGIGNVQFGERFAGQELSVSKAPRAGEIAQDWFDHLGYGAPTAGLSLLAGAAGANLGVYDYGDADGKALAGIGPLGGEGGDAFGLGAISARFAAGQSALGFQLRDADGGNGWLALYRADGSLIQSIALGPLQNGFYAFAREGGVADIAGFSLYNADPFYGVAIDQLRIAGAVTAVPEPASPLLMLAGLPILGAVLRRRLRR</sequence>
<keyword evidence="3" id="KW-1185">Reference proteome</keyword>
<name>A0ABT8DPP8_9BURK</name>
<organism evidence="2 3">
    <name type="scientific">Roseateles violae</name>
    <dbReference type="NCBI Taxonomy" id="3058042"/>
    <lineage>
        <taxon>Bacteria</taxon>
        <taxon>Pseudomonadati</taxon>
        <taxon>Pseudomonadota</taxon>
        <taxon>Betaproteobacteria</taxon>
        <taxon>Burkholderiales</taxon>
        <taxon>Sphaerotilaceae</taxon>
        <taxon>Roseateles</taxon>
    </lineage>
</organism>
<dbReference type="RefSeq" id="WP_290358304.1">
    <property type="nucleotide sequence ID" value="NZ_JAUHHC010000002.1"/>
</dbReference>
<accession>A0ABT8DPP8</accession>
<protein>
    <submittedName>
        <fullName evidence="2">PEP-CTERM sorting domain-containing protein</fullName>
    </submittedName>
</protein>
<proteinExistence type="predicted"/>
<reference evidence="2 3" key="1">
    <citation type="submission" date="2023-06" db="EMBL/GenBank/DDBJ databases">
        <title>Pelomonas sp. PFR6 16S ribosomal RNA gene Genome sequencing and assembly.</title>
        <authorList>
            <person name="Woo H."/>
        </authorList>
    </citation>
    <scope>NUCLEOTIDE SEQUENCE [LARGE SCALE GENOMIC DNA]</scope>
    <source>
        <strain evidence="2 3">PFR6</strain>
    </source>
</reference>